<feature type="signal peptide" evidence="1">
    <location>
        <begin position="1"/>
        <end position="20"/>
    </location>
</feature>
<evidence type="ECO:0000313" key="4">
    <source>
        <dbReference type="EMBL" id="MBB5183398.1"/>
    </source>
</evidence>
<proteinExistence type="predicted"/>
<evidence type="ECO:0000259" key="2">
    <source>
        <dbReference type="Pfam" id="PF01408"/>
    </source>
</evidence>
<sequence length="328" mass="37091">MKIAMIGTGFIVPVTLQALAQINSITVTSIFARPHSIEKGRKIAADHAIPTVYTDYAQLLAEDDCDFVYIANINKVHFEYAKQALEAGKNVVLEKPSCVQAAQIKTLAELAEAKHLYIFEAVTSLHNPNFHHIQEDMKTIGQIKVVQCNYSQYSSRYNAYKEHIVKPALDPKCYGGALMDINIYNLNVIVSLFGKPQSVRYLANIGFNGVDTSGTVIMRYPDFYALATGAKDSESPGHVTIQGDLGYIDMKSPTNAFSYYDLYYNETKKATRHAYNQYEHRMVHEFLEFEEVFRNKDYDTMRHWLQTSIEVMEVVDAAAADAHLFEDL</sequence>
<name>A0A7W8FVQ4_9FIRM</name>
<dbReference type="SUPFAM" id="SSF55347">
    <property type="entry name" value="Glyceraldehyde-3-phosphate dehydrogenase-like, C-terminal domain"/>
    <property type="match status" value="1"/>
</dbReference>
<dbReference type="SUPFAM" id="SSF51735">
    <property type="entry name" value="NAD(P)-binding Rossmann-fold domains"/>
    <property type="match status" value="1"/>
</dbReference>
<dbReference type="InterPro" id="IPR055170">
    <property type="entry name" value="GFO_IDH_MocA-like_dom"/>
</dbReference>
<dbReference type="Pfam" id="PF01408">
    <property type="entry name" value="GFO_IDH_MocA"/>
    <property type="match status" value="1"/>
</dbReference>
<comment type="caution">
    <text evidence="4">The sequence shown here is derived from an EMBL/GenBank/DDBJ whole genome shotgun (WGS) entry which is preliminary data.</text>
</comment>
<dbReference type="Pfam" id="PF22725">
    <property type="entry name" value="GFO_IDH_MocA_C3"/>
    <property type="match status" value="1"/>
</dbReference>
<gene>
    <name evidence="4" type="ORF">HNQ47_001420</name>
</gene>
<keyword evidence="5" id="KW-1185">Reference proteome</keyword>
<dbReference type="PANTHER" id="PTHR43054:SF1">
    <property type="entry name" value="SCYLLO-INOSITOL 2-DEHYDROGENASE (NADP(+)) IOLU"/>
    <property type="match status" value="1"/>
</dbReference>
<dbReference type="Gene3D" id="3.30.360.10">
    <property type="entry name" value="Dihydrodipicolinate Reductase, domain 2"/>
    <property type="match status" value="1"/>
</dbReference>
<dbReference type="InterPro" id="IPR036291">
    <property type="entry name" value="NAD(P)-bd_dom_sf"/>
</dbReference>
<dbReference type="GO" id="GO:0000166">
    <property type="term" value="F:nucleotide binding"/>
    <property type="evidence" value="ECO:0007669"/>
    <property type="project" value="InterPro"/>
</dbReference>
<dbReference type="Proteomes" id="UP000539953">
    <property type="component" value="Unassembled WGS sequence"/>
</dbReference>
<dbReference type="Gene3D" id="3.40.50.720">
    <property type="entry name" value="NAD(P)-binding Rossmann-like Domain"/>
    <property type="match status" value="1"/>
</dbReference>
<protein>
    <submittedName>
        <fullName evidence="4">Putative dehydrogenase</fullName>
    </submittedName>
</protein>
<dbReference type="PANTHER" id="PTHR43054">
    <property type="match status" value="1"/>
</dbReference>
<dbReference type="RefSeq" id="WP_183328690.1">
    <property type="nucleotide sequence ID" value="NZ_JACHHK010000005.1"/>
</dbReference>
<organism evidence="4 5">
    <name type="scientific">Catenisphaera adipataccumulans</name>
    <dbReference type="NCBI Taxonomy" id="700500"/>
    <lineage>
        <taxon>Bacteria</taxon>
        <taxon>Bacillati</taxon>
        <taxon>Bacillota</taxon>
        <taxon>Erysipelotrichia</taxon>
        <taxon>Erysipelotrichales</taxon>
        <taxon>Erysipelotrichaceae</taxon>
        <taxon>Catenisphaera</taxon>
    </lineage>
</organism>
<evidence type="ECO:0000256" key="1">
    <source>
        <dbReference type="SAM" id="SignalP"/>
    </source>
</evidence>
<keyword evidence="1" id="KW-0732">Signal</keyword>
<feature type="chain" id="PRO_5038548185" evidence="1">
    <location>
        <begin position="21"/>
        <end position="328"/>
    </location>
</feature>
<reference evidence="4 5" key="1">
    <citation type="submission" date="2020-08" db="EMBL/GenBank/DDBJ databases">
        <title>Genomic Encyclopedia of Type Strains, Phase IV (KMG-IV): sequencing the most valuable type-strain genomes for metagenomic binning, comparative biology and taxonomic classification.</title>
        <authorList>
            <person name="Goeker M."/>
        </authorList>
    </citation>
    <scope>NUCLEOTIDE SEQUENCE [LARGE SCALE GENOMIC DNA]</scope>
    <source>
        <strain evidence="4 5">DSM 25799</strain>
    </source>
</reference>
<feature type="domain" description="Gfo/Idh/MocA-like oxidoreductase N-terminal" evidence="2">
    <location>
        <begin position="1"/>
        <end position="117"/>
    </location>
</feature>
<evidence type="ECO:0000259" key="3">
    <source>
        <dbReference type="Pfam" id="PF22725"/>
    </source>
</evidence>
<accession>A0A7W8FVQ4</accession>
<feature type="domain" description="GFO/IDH/MocA-like oxidoreductase" evidence="3">
    <location>
        <begin position="138"/>
        <end position="245"/>
    </location>
</feature>
<dbReference type="InterPro" id="IPR000683">
    <property type="entry name" value="Gfo/Idh/MocA-like_OxRdtase_N"/>
</dbReference>
<dbReference type="AlphaFoldDB" id="A0A7W8FVQ4"/>
<dbReference type="EMBL" id="JACHHK010000005">
    <property type="protein sequence ID" value="MBB5183398.1"/>
    <property type="molecule type" value="Genomic_DNA"/>
</dbReference>
<evidence type="ECO:0000313" key="5">
    <source>
        <dbReference type="Proteomes" id="UP000539953"/>
    </source>
</evidence>